<evidence type="ECO:0000256" key="2">
    <source>
        <dbReference type="ARBA" id="ARBA00003690"/>
    </source>
</evidence>
<dbReference type="AlphaFoldDB" id="A0A7R9KVG5"/>
<evidence type="ECO:0000256" key="10">
    <source>
        <dbReference type="ARBA" id="ARBA00023136"/>
    </source>
</evidence>
<dbReference type="PRINTS" id="PR00385">
    <property type="entry name" value="P450"/>
</dbReference>
<evidence type="ECO:0000256" key="8">
    <source>
        <dbReference type="ARBA" id="ARBA00023004"/>
    </source>
</evidence>
<keyword evidence="10" id="KW-0472">Membrane</keyword>
<name>A0A7R9KVG5_9ACAR</name>
<dbReference type="OrthoDB" id="6512715at2759"/>
<dbReference type="PANTHER" id="PTHR24291">
    <property type="entry name" value="CYTOCHROME P450 FAMILY 4"/>
    <property type="match status" value="1"/>
</dbReference>
<dbReference type="SUPFAM" id="SSF48264">
    <property type="entry name" value="Cytochrome P450"/>
    <property type="match status" value="1"/>
</dbReference>
<accession>A0A7R9KVG5</accession>
<gene>
    <name evidence="13" type="ORF">OSB1V03_LOCUS9468</name>
</gene>
<dbReference type="GO" id="GO:0005506">
    <property type="term" value="F:iron ion binding"/>
    <property type="evidence" value="ECO:0007669"/>
    <property type="project" value="InterPro"/>
</dbReference>
<evidence type="ECO:0008006" key="15">
    <source>
        <dbReference type="Google" id="ProtNLM"/>
    </source>
</evidence>
<keyword evidence="7" id="KW-0256">Endoplasmic reticulum</keyword>
<dbReference type="Pfam" id="PF00067">
    <property type="entry name" value="p450"/>
    <property type="match status" value="1"/>
</dbReference>
<evidence type="ECO:0000256" key="7">
    <source>
        <dbReference type="ARBA" id="ARBA00022824"/>
    </source>
</evidence>
<evidence type="ECO:0000256" key="9">
    <source>
        <dbReference type="ARBA" id="ARBA00023033"/>
    </source>
</evidence>
<dbReference type="PRINTS" id="PR00465">
    <property type="entry name" value="EP450IV"/>
</dbReference>
<dbReference type="GO" id="GO:0004497">
    <property type="term" value="F:monooxygenase activity"/>
    <property type="evidence" value="ECO:0007669"/>
    <property type="project" value="UniProtKB-KW"/>
</dbReference>
<dbReference type="Proteomes" id="UP000759131">
    <property type="component" value="Unassembled WGS sequence"/>
</dbReference>
<comment type="similarity">
    <text evidence="4 12">Belongs to the cytochrome P450 family.</text>
</comment>
<evidence type="ECO:0000256" key="5">
    <source>
        <dbReference type="ARBA" id="ARBA00022617"/>
    </source>
</evidence>
<comment type="cofactor">
    <cofactor evidence="1 11">
        <name>heme</name>
        <dbReference type="ChEBI" id="CHEBI:30413"/>
    </cofactor>
</comment>
<evidence type="ECO:0000313" key="14">
    <source>
        <dbReference type="Proteomes" id="UP000759131"/>
    </source>
</evidence>
<dbReference type="GO" id="GO:0020037">
    <property type="term" value="F:heme binding"/>
    <property type="evidence" value="ECO:0007669"/>
    <property type="project" value="InterPro"/>
</dbReference>
<organism evidence="13">
    <name type="scientific">Medioppia subpectinata</name>
    <dbReference type="NCBI Taxonomy" id="1979941"/>
    <lineage>
        <taxon>Eukaryota</taxon>
        <taxon>Metazoa</taxon>
        <taxon>Ecdysozoa</taxon>
        <taxon>Arthropoda</taxon>
        <taxon>Chelicerata</taxon>
        <taxon>Arachnida</taxon>
        <taxon>Acari</taxon>
        <taxon>Acariformes</taxon>
        <taxon>Sarcoptiformes</taxon>
        <taxon>Oribatida</taxon>
        <taxon>Brachypylina</taxon>
        <taxon>Oppioidea</taxon>
        <taxon>Oppiidae</taxon>
        <taxon>Medioppia</taxon>
    </lineage>
</organism>
<proteinExistence type="inferred from homology"/>
<dbReference type="EMBL" id="OC860971">
    <property type="protein sequence ID" value="CAD7629051.1"/>
    <property type="molecule type" value="Genomic_DNA"/>
</dbReference>
<dbReference type="GO" id="GO:0005789">
    <property type="term" value="C:endoplasmic reticulum membrane"/>
    <property type="evidence" value="ECO:0007669"/>
    <property type="project" value="UniProtKB-SubCell"/>
</dbReference>
<keyword evidence="14" id="KW-1185">Reference proteome</keyword>
<dbReference type="EMBL" id="CAJPIZ010006396">
    <property type="protein sequence ID" value="CAG2109481.1"/>
    <property type="molecule type" value="Genomic_DNA"/>
</dbReference>
<comment type="function">
    <text evidence="2">May be involved in the metabolism of insect hormones and in the breakdown of synthetic insecticides.</text>
</comment>
<dbReference type="InterPro" id="IPR001128">
    <property type="entry name" value="Cyt_P450"/>
</dbReference>
<dbReference type="InterPro" id="IPR050196">
    <property type="entry name" value="Cytochrome_P450_Monoox"/>
</dbReference>
<evidence type="ECO:0000256" key="3">
    <source>
        <dbReference type="ARBA" id="ARBA00004586"/>
    </source>
</evidence>
<evidence type="ECO:0000256" key="4">
    <source>
        <dbReference type="ARBA" id="ARBA00010617"/>
    </source>
</evidence>
<reference evidence="13" key="1">
    <citation type="submission" date="2020-11" db="EMBL/GenBank/DDBJ databases">
        <authorList>
            <person name="Tran Van P."/>
        </authorList>
    </citation>
    <scope>NUCLEOTIDE SEQUENCE</scope>
</reference>
<feature type="binding site" description="axial binding residue" evidence="11">
    <location>
        <position position="359"/>
    </location>
    <ligand>
        <name>heme</name>
        <dbReference type="ChEBI" id="CHEBI:30413"/>
    </ligand>
    <ligandPart>
        <name>Fe</name>
        <dbReference type="ChEBI" id="CHEBI:18248"/>
    </ligandPart>
</feature>
<keyword evidence="8 11" id="KW-0408">Iron</keyword>
<evidence type="ECO:0000256" key="1">
    <source>
        <dbReference type="ARBA" id="ARBA00001971"/>
    </source>
</evidence>
<keyword evidence="6 11" id="KW-0479">Metal-binding</keyword>
<dbReference type="Gene3D" id="1.10.630.10">
    <property type="entry name" value="Cytochrome P450"/>
    <property type="match status" value="1"/>
</dbReference>
<evidence type="ECO:0000256" key="6">
    <source>
        <dbReference type="ARBA" id="ARBA00022723"/>
    </source>
</evidence>
<dbReference type="PANTHER" id="PTHR24291:SF189">
    <property type="entry name" value="CYTOCHROME P450 4C3-RELATED"/>
    <property type="match status" value="1"/>
</dbReference>
<sequence>MNSTGDRWRGHRKMLTPAFHFRILESFVPIINKQQHIMVKIIDDMYATNGGVVDDVRPLITNCALDIICETAMGVSIDAQTDPESKYSKAVRKVLDLFTVRFLSPWLWNDTVFQFSPTGAEQRKTIKYLHDFTDAVSIQFGSNLVIVLVIQRKKKEILQRLNAESTDGSAPGADIDQTMNDIGTKRVLAFLDNLLTQNIKNPEQFTERDIRAEVDTFMSAGQDTSSATTQFALQLIGHYPDVQAKIHEELDSIYGDDPTRDIKFDDLRHMKYLEKCIKEALRIYPPVLFIARRITEEFKIKDYSIPAGTNCMVLFYQLHRDPKYFPNPEVFDPERFSADSTNTRHAFAYTPFSAGPRNCIGQR</sequence>
<evidence type="ECO:0000313" key="13">
    <source>
        <dbReference type="EMBL" id="CAD7629051.1"/>
    </source>
</evidence>
<evidence type="ECO:0000256" key="11">
    <source>
        <dbReference type="PIRSR" id="PIRSR602403-1"/>
    </source>
</evidence>
<dbReference type="InterPro" id="IPR017972">
    <property type="entry name" value="Cyt_P450_CS"/>
</dbReference>
<dbReference type="InterPro" id="IPR002403">
    <property type="entry name" value="Cyt_P450_E_grp-IV"/>
</dbReference>
<dbReference type="InterPro" id="IPR036396">
    <property type="entry name" value="Cyt_P450_sf"/>
</dbReference>
<dbReference type="GO" id="GO:0016705">
    <property type="term" value="F:oxidoreductase activity, acting on paired donors, with incorporation or reduction of molecular oxygen"/>
    <property type="evidence" value="ECO:0007669"/>
    <property type="project" value="InterPro"/>
</dbReference>
<dbReference type="PROSITE" id="PS00086">
    <property type="entry name" value="CYTOCHROME_P450"/>
    <property type="match status" value="1"/>
</dbReference>
<keyword evidence="12" id="KW-0560">Oxidoreductase</keyword>
<dbReference type="CDD" id="cd20628">
    <property type="entry name" value="CYP4"/>
    <property type="match status" value="1"/>
</dbReference>
<evidence type="ECO:0000256" key="12">
    <source>
        <dbReference type="RuleBase" id="RU000461"/>
    </source>
</evidence>
<protein>
    <recommendedName>
        <fullName evidence="15">Cytochrome P450</fullName>
    </recommendedName>
</protein>
<comment type="subcellular location">
    <subcellularLocation>
        <location evidence="3">Endoplasmic reticulum membrane</location>
    </subcellularLocation>
</comment>
<keyword evidence="5 11" id="KW-0349">Heme</keyword>
<keyword evidence="9 12" id="KW-0503">Monooxygenase</keyword>